<evidence type="ECO:0000256" key="3">
    <source>
        <dbReference type="PROSITE-ProRule" id="PRU00708"/>
    </source>
</evidence>
<sequence length="1923" mass="219480">MEKWSDLVDNLKSAEERIEKRFKELESKEEELQNRSLALEERAKVVEAAEFEVSGVKMKADELKKAIEDKGDELGILETLVEECTVNQTLKTTQLDELMESLRKTQAEFDLKRETLAKMEADLERHRVEVIAEKEQLDKTQTCVRECDEEIERKKNYLTLVQDKTAECEKLLKTRSSELELKVEQLEIVKTDLETRNIELDEDIERKKNDLKAIYDEIAESGKPLELLRKRLDSQQKLLETRSSELAAKKKEFVKLSMDLDLRDHMVVSLNEDYDKTCHKIVSKAKELEEIETRIEERNEEYESINLLIKEHCEELASKEKEQTEKTEAIRKLSTELVCKEKTLERSEVFIQQLSEKLRSKENKLVTCTADLDSEKKKLRSVRYTLRECLKNLETKKRELESLESLITADKNKQVEGGEKKMQHLDDANKELKRQIHVKQEELLSIKKAIMECSGELESKKKHLNEVQSSITDLTAELKSKQCDLGSVKEKIQDSLKELESVTEQQVSIKRSLMEREKELDAREERIDKRDELLKSTKEKLDRCVKDYEQEAQKLPSSCQQRNRDQDLALIPVNNVVSLDASPEVQQPPNERQISLCSETNTEDTTSRSGQQGAEKKRGGYGDFCGKPDEFCISGRKMTIPKKPRHAYYQACNNSKKRGRDDESLSQSIGDDAVTCSDPEAHVPLSPYTTGKEDCVDFEDQRSCDKFKINQVWATYTDGQGMPRKYAQIKRIQTSPEFKLHVAPLEVHRRGRPSNRVTRPVCCGRFKVRTGIPEVLLPRSFSHQVRALRSDMDRFDVYPRKGEIWALYKKWNAAECGQSEQFRIVEVVETDEQRIRVVPLTVKGLNKVVFGRSRDSNAYFVDIPRTEASRFSHQIPAFRVREVTRYGDGECCWELDPKADTARFWPVIMKSDFLTSTTHLNPSIFLPKIPSRRSRISIRSSASPGVRPDPWSLSDGNPERPKPRYERPKHPLSDDDARRIIKKKAQYLSTLRRNQGSHAMTPKWIKRTPEQMVQYLEDDRNGQMYGKHVVAAIKTVRGLSQKREGSADMRVVMGSFVAKLTFRDMCVVLKEQRGWRQVRDFFAWMKLQLSYRPSVVVYTIVLRLYGQVGKIKLAEETFLEMLEVGCEPDAVACGTMLCTYARWGRHNAMLTFYKAVQERRIVLSTSVYNFMLSSLQKKSLHEKVIDLWLEMVEEGVPPTEFTYTVVVSSYAKQGFNEDALQVFGEMKSLGFVPEEVTYSSVISLSVKAGDWDQAVRLYEDMRSQGITPSNYTCASMLSLYYRTENYPKALSLFADMERNKTPADEVIRGLIIRIYGKLGLFHDAQAIFEETERMNLLSDEKTYLAMSQVHLNSGNVAKALDCYAKMQNVDCAEDAFQALSKTGLPDASSCNDMLSLYTRLSLGEKAKGFIKQIIADQVHFDIELYKTTMRVYCKEGMVAEAQELVRKMGKEAVIKDNRFVQTLAEAMHIERHKKEKHEAVMNVSRLDVTALGMLLNLRLNEGNLNETKAILNLMFKTDLGSAAVNRVISSFVREGDISKAEILADMIISLGLGIEEETIATLIAVYGKQHKLKEAKRLYLAAGESKTLGKSVINSMIDAYVRCGWLEAAYGLFMESAEKGCDPGAVTVSILVNALTNRGKHREAEEISRACLEKDMELDTVGYNTLIKAMLEAGNQHSNLCCHSVYGRGLQLDKAIEIFSNARRAGVYLDEKIYTNMIMHYGKAGNMSEALALFSEMRRKGIKPGMPNCSQGLYPMAYITVDTGEYLQTSYNMLAMESNGLFTDDDSSTYLSLIQAYAESSQYTEAEKMITLMQEKGIPLSRSHFSSLLSACAKAGMMDEAERIYCKMTEAGISPDSACGRAILKGYMNCGEAEKGILFYEKKIRNSVENDRFINSVVQDLYKAVARCWSCLPSEQQHLPLLR</sequence>
<feature type="repeat" description="PPR" evidence="3">
    <location>
        <begin position="1786"/>
        <end position="1820"/>
    </location>
</feature>
<dbReference type="Pfam" id="PF11926">
    <property type="entry name" value="DUF3444"/>
    <property type="match status" value="1"/>
</dbReference>
<dbReference type="InterPro" id="IPR024593">
    <property type="entry name" value="DUF3444"/>
</dbReference>
<reference evidence="8 9" key="1">
    <citation type="submission" date="2022-03" db="EMBL/GenBank/DDBJ databases">
        <authorList>
            <person name="Nunn A."/>
            <person name="Chopra R."/>
            <person name="Nunn A."/>
            <person name="Contreras Garrido A."/>
        </authorList>
    </citation>
    <scope>NUCLEOTIDE SEQUENCE [LARGE SCALE GENOMIC DNA]</scope>
</reference>
<feature type="coiled-coil region" evidence="4">
    <location>
        <begin position="176"/>
        <end position="217"/>
    </location>
</feature>
<dbReference type="PANTHER" id="PTHR47447:SF24">
    <property type="entry name" value="PENTATRICOPEPTIDE REPEAT-CONTAINING PROTEIN"/>
    <property type="match status" value="1"/>
</dbReference>
<feature type="repeat" description="PPR" evidence="3">
    <location>
        <begin position="1589"/>
        <end position="1623"/>
    </location>
</feature>
<feature type="domain" description="DUF3444" evidence="6">
    <location>
        <begin position="690"/>
        <end position="882"/>
    </location>
</feature>
<dbReference type="SUPFAM" id="SSF81901">
    <property type="entry name" value="HCP-like"/>
    <property type="match status" value="1"/>
</dbReference>
<evidence type="ECO:0000313" key="9">
    <source>
        <dbReference type="Proteomes" id="UP000836841"/>
    </source>
</evidence>
<dbReference type="Proteomes" id="UP000836841">
    <property type="component" value="Chromosome 2"/>
</dbReference>
<evidence type="ECO:0000256" key="5">
    <source>
        <dbReference type="SAM" id="MobiDB-lite"/>
    </source>
</evidence>
<feature type="region of interest" description="Disordered" evidence="5">
    <location>
        <begin position="653"/>
        <end position="681"/>
    </location>
</feature>
<dbReference type="Pfam" id="PF13041">
    <property type="entry name" value="PPR_2"/>
    <property type="match status" value="2"/>
</dbReference>
<keyword evidence="2" id="KW-0677">Repeat</keyword>
<evidence type="ECO:0000256" key="2">
    <source>
        <dbReference type="ARBA" id="ARBA00022737"/>
    </source>
</evidence>
<feature type="region of interest" description="Disordered" evidence="5">
    <location>
        <begin position="580"/>
        <end position="620"/>
    </location>
</feature>
<gene>
    <name evidence="8" type="ORF">TAV2_LOCUS6591</name>
</gene>
<feature type="compositionally biased region" description="Basic and acidic residues" evidence="5">
    <location>
        <begin position="957"/>
        <end position="976"/>
    </location>
</feature>
<evidence type="ECO:0008006" key="10">
    <source>
        <dbReference type="Google" id="ProtNLM"/>
    </source>
</evidence>
<evidence type="ECO:0000256" key="1">
    <source>
        <dbReference type="ARBA" id="ARBA00007626"/>
    </source>
</evidence>
<evidence type="ECO:0000313" key="8">
    <source>
        <dbReference type="EMBL" id="CAH2044554.1"/>
    </source>
</evidence>
<dbReference type="Pfam" id="PF17177">
    <property type="entry name" value="PPR_long"/>
    <property type="match status" value="1"/>
</dbReference>
<feature type="coiled-coil region" evidence="4">
    <location>
        <begin position="281"/>
        <end position="308"/>
    </location>
</feature>
<keyword evidence="4" id="KW-0175">Coiled coil</keyword>
<dbReference type="PANTHER" id="PTHR47447">
    <property type="entry name" value="OS03G0856100 PROTEIN"/>
    <property type="match status" value="1"/>
</dbReference>
<feature type="compositionally biased region" description="Polar residues" evidence="5">
    <location>
        <begin position="584"/>
        <end position="612"/>
    </location>
</feature>
<feature type="repeat" description="PPR" evidence="3">
    <location>
        <begin position="1234"/>
        <end position="1268"/>
    </location>
</feature>
<accession>A0AAU9RLF9</accession>
<proteinExistence type="inferred from homology"/>
<dbReference type="EMBL" id="OU466858">
    <property type="protein sequence ID" value="CAH2044554.1"/>
    <property type="molecule type" value="Genomic_DNA"/>
</dbReference>
<evidence type="ECO:0000259" key="6">
    <source>
        <dbReference type="Pfam" id="PF11926"/>
    </source>
</evidence>
<dbReference type="Pfam" id="PF01535">
    <property type="entry name" value="PPR"/>
    <property type="match status" value="4"/>
</dbReference>
<organism evidence="8 9">
    <name type="scientific">Thlaspi arvense</name>
    <name type="common">Field penny-cress</name>
    <dbReference type="NCBI Taxonomy" id="13288"/>
    <lineage>
        <taxon>Eukaryota</taxon>
        <taxon>Viridiplantae</taxon>
        <taxon>Streptophyta</taxon>
        <taxon>Embryophyta</taxon>
        <taxon>Tracheophyta</taxon>
        <taxon>Spermatophyta</taxon>
        <taxon>Magnoliopsida</taxon>
        <taxon>eudicotyledons</taxon>
        <taxon>Gunneridae</taxon>
        <taxon>Pentapetalae</taxon>
        <taxon>rosids</taxon>
        <taxon>malvids</taxon>
        <taxon>Brassicales</taxon>
        <taxon>Brassicaceae</taxon>
        <taxon>Thlaspideae</taxon>
        <taxon>Thlaspi</taxon>
    </lineage>
</organism>
<feature type="domain" description="PROP1-like PPR" evidence="7">
    <location>
        <begin position="1166"/>
        <end position="1296"/>
    </location>
</feature>
<evidence type="ECO:0000256" key="4">
    <source>
        <dbReference type="SAM" id="Coils"/>
    </source>
</evidence>
<feature type="repeat" description="PPR" evidence="3">
    <location>
        <begin position="1710"/>
        <end position="1744"/>
    </location>
</feature>
<feature type="region of interest" description="Disordered" evidence="5">
    <location>
        <begin position="938"/>
        <end position="976"/>
    </location>
</feature>
<dbReference type="InterPro" id="IPR011990">
    <property type="entry name" value="TPR-like_helical_dom_sf"/>
</dbReference>
<dbReference type="InterPro" id="IPR002885">
    <property type="entry name" value="PPR_rpt"/>
</dbReference>
<comment type="similarity">
    <text evidence="1">Belongs to the PPR family. P subfamily.</text>
</comment>
<protein>
    <recommendedName>
        <fullName evidence="10">Pentatricopeptide repeat-containing protein</fullName>
    </recommendedName>
</protein>
<feature type="repeat" description="PPR" evidence="3">
    <location>
        <begin position="1164"/>
        <end position="1198"/>
    </location>
</feature>
<dbReference type="PROSITE" id="PS51375">
    <property type="entry name" value="PPR"/>
    <property type="match status" value="9"/>
</dbReference>
<name>A0AAU9RLF9_THLAR</name>
<evidence type="ECO:0000259" key="7">
    <source>
        <dbReference type="Pfam" id="PF17177"/>
    </source>
</evidence>
<feature type="repeat" description="PPR" evidence="3">
    <location>
        <begin position="1199"/>
        <end position="1233"/>
    </location>
</feature>
<dbReference type="NCBIfam" id="TIGR00756">
    <property type="entry name" value="PPR"/>
    <property type="match status" value="8"/>
</dbReference>
<feature type="repeat" description="PPR" evidence="3">
    <location>
        <begin position="1821"/>
        <end position="1855"/>
    </location>
</feature>
<dbReference type="Gene3D" id="1.25.40.10">
    <property type="entry name" value="Tetratricopeptide repeat domain"/>
    <property type="match status" value="8"/>
</dbReference>
<keyword evidence="9" id="KW-1185">Reference proteome</keyword>
<feature type="coiled-coil region" evidence="4">
    <location>
        <begin position="1"/>
        <end position="49"/>
    </location>
</feature>
<dbReference type="InterPro" id="IPR033443">
    <property type="entry name" value="PROP1-like_PPR_dom"/>
</dbReference>
<feature type="repeat" description="PPR" evidence="3">
    <location>
        <begin position="1421"/>
        <end position="1455"/>
    </location>
</feature>
<feature type="coiled-coil region" evidence="4">
    <location>
        <begin position="95"/>
        <end position="136"/>
    </location>
</feature>
<feature type="coiled-coil region" evidence="4">
    <location>
        <begin position="344"/>
        <end position="505"/>
    </location>
</feature>
<dbReference type="SUPFAM" id="SSF48452">
    <property type="entry name" value="TPR-like"/>
    <property type="match status" value="1"/>
</dbReference>
<dbReference type="Gene3D" id="1.10.287.1490">
    <property type="match status" value="1"/>
</dbReference>
<feature type="repeat" description="PPR" evidence="3">
    <location>
        <begin position="1094"/>
        <end position="1128"/>
    </location>
</feature>